<dbReference type="AlphaFoldDB" id="W4L7E7"/>
<dbReference type="Proteomes" id="UP000019141">
    <property type="component" value="Unassembled WGS sequence"/>
</dbReference>
<organism evidence="2 3">
    <name type="scientific">Entotheonella factor</name>
    <dbReference type="NCBI Taxonomy" id="1429438"/>
    <lineage>
        <taxon>Bacteria</taxon>
        <taxon>Pseudomonadati</taxon>
        <taxon>Nitrospinota/Tectimicrobiota group</taxon>
        <taxon>Candidatus Tectimicrobiota</taxon>
        <taxon>Candidatus Entotheonellia</taxon>
        <taxon>Candidatus Entotheonellales</taxon>
        <taxon>Candidatus Entotheonellaceae</taxon>
        <taxon>Candidatus Entotheonella</taxon>
    </lineage>
</organism>
<name>W4L7E7_ENTF1</name>
<reference evidence="2 3" key="1">
    <citation type="journal article" date="2014" name="Nature">
        <title>An environmental bacterial taxon with a large and distinct metabolic repertoire.</title>
        <authorList>
            <person name="Wilson M.C."/>
            <person name="Mori T."/>
            <person name="Ruckert C."/>
            <person name="Uria A.R."/>
            <person name="Helf M.J."/>
            <person name="Takada K."/>
            <person name="Gernert C."/>
            <person name="Steffens U.A."/>
            <person name="Heycke N."/>
            <person name="Schmitt S."/>
            <person name="Rinke C."/>
            <person name="Helfrich E.J."/>
            <person name="Brachmann A.O."/>
            <person name="Gurgui C."/>
            <person name="Wakimoto T."/>
            <person name="Kracht M."/>
            <person name="Crusemann M."/>
            <person name="Hentschel U."/>
            <person name="Abe I."/>
            <person name="Matsunaga S."/>
            <person name="Kalinowski J."/>
            <person name="Takeyama H."/>
            <person name="Piel J."/>
        </authorList>
    </citation>
    <scope>NUCLEOTIDE SEQUENCE [LARGE SCALE GENOMIC DNA]</scope>
    <source>
        <strain evidence="3">TSY1</strain>
    </source>
</reference>
<keyword evidence="3" id="KW-1185">Reference proteome</keyword>
<comment type="caution">
    <text evidence="2">The sequence shown here is derived from an EMBL/GenBank/DDBJ whole genome shotgun (WGS) entry which is preliminary data.</text>
</comment>
<dbReference type="EMBL" id="AZHW01001202">
    <property type="protein sequence ID" value="ETW93610.1"/>
    <property type="molecule type" value="Genomic_DNA"/>
</dbReference>
<evidence type="ECO:0000256" key="1">
    <source>
        <dbReference type="SAM" id="MobiDB-lite"/>
    </source>
</evidence>
<dbReference type="HOGENOM" id="CLU_2599469_0_0_7"/>
<accession>W4L7E7</accession>
<evidence type="ECO:0000313" key="3">
    <source>
        <dbReference type="Proteomes" id="UP000019141"/>
    </source>
</evidence>
<protein>
    <submittedName>
        <fullName evidence="2">Uncharacterized protein</fullName>
    </submittedName>
</protein>
<proteinExistence type="predicted"/>
<gene>
    <name evidence="2" type="ORF">ETSY1_38445</name>
</gene>
<sequence>MSNSHTIGHLAPRNQPEEIESRGATAAEVDSRVAMAEWNAEQLIDLFAGKRPPRLVNPQAWETFAARFETAFGFWPDAS</sequence>
<evidence type="ECO:0000313" key="2">
    <source>
        <dbReference type="EMBL" id="ETW93610.1"/>
    </source>
</evidence>
<feature type="region of interest" description="Disordered" evidence="1">
    <location>
        <begin position="1"/>
        <end position="26"/>
    </location>
</feature>